<dbReference type="VEuPathDB" id="FungiDB:PTTG_06804"/>
<feature type="signal peptide" evidence="2">
    <location>
        <begin position="1"/>
        <end position="18"/>
    </location>
</feature>
<reference evidence="4" key="4">
    <citation type="submission" date="2025-05" db="UniProtKB">
        <authorList>
            <consortium name="EnsemblFungi"/>
        </authorList>
    </citation>
    <scope>IDENTIFICATION</scope>
    <source>
        <strain evidence="4">isolate 1-1 / race 1 (BBBD)</strain>
    </source>
</reference>
<reference evidence="4 5" key="3">
    <citation type="journal article" date="2017" name="G3 (Bethesda)">
        <title>Comparative analysis highlights variable genome content of wheat rusts and divergence of the mating loci.</title>
        <authorList>
            <person name="Cuomo C.A."/>
            <person name="Bakkeren G."/>
            <person name="Khalil H.B."/>
            <person name="Panwar V."/>
            <person name="Joly D."/>
            <person name="Linning R."/>
            <person name="Sakthikumar S."/>
            <person name="Song X."/>
            <person name="Adiconis X."/>
            <person name="Fan L."/>
            <person name="Goldberg J.M."/>
            <person name="Levin J.Z."/>
            <person name="Young S."/>
            <person name="Zeng Q."/>
            <person name="Anikster Y."/>
            <person name="Bruce M."/>
            <person name="Wang M."/>
            <person name="Yin C."/>
            <person name="McCallum B."/>
            <person name="Szabo L.J."/>
            <person name="Hulbert S."/>
            <person name="Chen X."/>
            <person name="Fellers J.P."/>
        </authorList>
    </citation>
    <scope>NUCLEOTIDE SEQUENCE</scope>
    <source>
        <strain evidence="5">Isolate 1-1 / race 1 (BBBD)</strain>
        <strain evidence="4">isolate 1-1 / race 1 (BBBD)</strain>
    </source>
</reference>
<evidence type="ECO:0000256" key="1">
    <source>
        <dbReference type="SAM" id="MobiDB-lite"/>
    </source>
</evidence>
<feature type="chain" id="PRO_5008109846" evidence="2">
    <location>
        <begin position="19"/>
        <end position="205"/>
    </location>
</feature>
<dbReference type="AlphaFoldDB" id="A0A180GF00"/>
<reference evidence="3" key="2">
    <citation type="submission" date="2016-05" db="EMBL/GenBank/DDBJ databases">
        <title>Comparative analysis highlights variable genome content of wheat rusts and divergence of the mating loci.</title>
        <authorList>
            <person name="Cuomo C.A."/>
            <person name="Bakkeren G."/>
            <person name="Szabo L."/>
            <person name="Khalil H."/>
            <person name="Joly D."/>
            <person name="Goldberg J."/>
            <person name="Young S."/>
            <person name="Zeng Q."/>
            <person name="Fellers J."/>
        </authorList>
    </citation>
    <scope>NUCLEOTIDE SEQUENCE [LARGE SCALE GENOMIC DNA]</scope>
    <source>
        <strain evidence="3">1-1 BBBD Race 1</strain>
    </source>
</reference>
<dbReference type="Proteomes" id="UP000005240">
    <property type="component" value="Unassembled WGS sequence"/>
</dbReference>
<keyword evidence="2" id="KW-0732">Signal</keyword>
<dbReference type="OrthoDB" id="2497557at2759"/>
<proteinExistence type="predicted"/>
<keyword evidence="5" id="KW-1185">Reference proteome</keyword>
<gene>
    <name evidence="3" type="ORF">PTTG_06804</name>
</gene>
<accession>A0A180GF00</accession>
<evidence type="ECO:0000313" key="5">
    <source>
        <dbReference type="Proteomes" id="UP000005240"/>
    </source>
</evidence>
<reference evidence="3" key="1">
    <citation type="submission" date="2009-11" db="EMBL/GenBank/DDBJ databases">
        <authorList>
            <consortium name="The Broad Institute Genome Sequencing Platform"/>
            <person name="Ward D."/>
            <person name="Feldgarden M."/>
            <person name="Earl A."/>
            <person name="Young S.K."/>
            <person name="Zeng Q."/>
            <person name="Koehrsen M."/>
            <person name="Alvarado L."/>
            <person name="Berlin A."/>
            <person name="Bochicchio J."/>
            <person name="Borenstein D."/>
            <person name="Chapman S.B."/>
            <person name="Chen Z."/>
            <person name="Engels R."/>
            <person name="Freedman E."/>
            <person name="Gellesch M."/>
            <person name="Goldberg J."/>
            <person name="Griggs A."/>
            <person name="Gujja S."/>
            <person name="Heilman E."/>
            <person name="Heiman D."/>
            <person name="Hepburn T."/>
            <person name="Howarth C."/>
            <person name="Jen D."/>
            <person name="Larson L."/>
            <person name="Lewis B."/>
            <person name="Mehta T."/>
            <person name="Park D."/>
            <person name="Pearson M."/>
            <person name="Roberts A."/>
            <person name="Saif S."/>
            <person name="Shea T."/>
            <person name="Shenoy N."/>
            <person name="Sisk P."/>
            <person name="Stolte C."/>
            <person name="Sykes S."/>
            <person name="Thomson T."/>
            <person name="Walk T."/>
            <person name="White J."/>
            <person name="Yandava C."/>
            <person name="Izard J."/>
            <person name="Baranova O.V."/>
            <person name="Blanton J.M."/>
            <person name="Tanner A.C."/>
            <person name="Dewhirst F.E."/>
            <person name="Haas B."/>
            <person name="Nusbaum C."/>
            <person name="Birren B."/>
        </authorList>
    </citation>
    <scope>NUCLEOTIDE SEQUENCE [LARGE SCALE GENOMIC DNA]</scope>
    <source>
        <strain evidence="3">1-1 BBBD Race 1</strain>
    </source>
</reference>
<dbReference type="EMBL" id="ADAS02000083">
    <property type="protein sequence ID" value="OAV91297.1"/>
    <property type="molecule type" value="Genomic_DNA"/>
</dbReference>
<dbReference type="PROSITE" id="PS51257">
    <property type="entry name" value="PROKAR_LIPOPROTEIN"/>
    <property type="match status" value="1"/>
</dbReference>
<protein>
    <submittedName>
        <fullName evidence="3 4">Uncharacterized protein</fullName>
    </submittedName>
</protein>
<organism evidence="3">
    <name type="scientific">Puccinia triticina (isolate 1-1 / race 1 (BBBD))</name>
    <name type="common">Brown leaf rust fungus</name>
    <dbReference type="NCBI Taxonomy" id="630390"/>
    <lineage>
        <taxon>Eukaryota</taxon>
        <taxon>Fungi</taxon>
        <taxon>Dikarya</taxon>
        <taxon>Basidiomycota</taxon>
        <taxon>Pucciniomycotina</taxon>
        <taxon>Pucciniomycetes</taxon>
        <taxon>Pucciniales</taxon>
        <taxon>Pucciniaceae</taxon>
        <taxon>Puccinia</taxon>
    </lineage>
</organism>
<evidence type="ECO:0000313" key="3">
    <source>
        <dbReference type="EMBL" id="OAV91297.1"/>
    </source>
</evidence>
<sequence length="205" mass="23005">MLFKYLMAPIALAASVACYPPSYGGDQSPSTRPDYNNPSTRPDYNNPSTRPDYNNNGVDFSGCLDKIRQVKGPLVASCQRQSIRDANSKLDGLYEPIHSLSTKLHVSIRSDSSVAFKSTRSLVSLFNNFQGIVDTIGKYPRVFRRSEAQETIFEFNSQFEAILNDYSSAGVNVQQVFSQSTNVRFESWQQVGFTFPEKFGFYGDK</sequence>
<name>A0A180GF00_PUCT1</name>
<evidence type="ECO:0000256" key="2">
    <source>
        <dbReference type="SAM" id="SignalP"/>
    </source>
</evidence>
<dbReference type="EnsemblFungi" id="PTTG_06804-t43_1">
    <property type="protein sequence ID" value="PTTG_06804-t43_1-p1"/>
    <property type="gene ID" value="PTTG_06804"/>
</dbReference>
<evidence type="ECO:0000313" key="4">
    <source>
        <dbReference type="EnsemblFungi" id="PTTG_06804-t43_1-p1"/>
    </source>
</evidence>
<feature type="region of interest" description="Disordered" evidence="1">
    <location>
        <begin position="25"/>
        <end position="55"/>
    </location>
</feature>